<feature type="compositionally biased region" description="Gly residues" evidence="1">
    <location>
        <begin position="64"/>
        <end position="78"/>
    </location>
</feature>
<dbReference type="EMBL" id="PVXQ01000048">
    <property type="protein sequence ID" value="PRR80199.1"/>
    <property type="molecule type" value="Genomic_DNA"/>
</dbReference>
<gene>
    <name evidence="2" type="ORF">CLVI_31010</name>
</gene>
<feature type="region of interest" description="Disordered" evidence="1">
    <location>
        <begin position="61"/>
        <end position="102"/>
    </location>
</feature>
<sequence>MLYRDDDTYENQNESDFLNYEFSSIPYESLQGERAPFFPNMPGSNFPQSGNFLPGFNPPEGGSNFPGGGYGPPGGGFNPPGMPKSPPPNYMPSKKDKGVESFSQGGGGIGTKTVSANSIRICLFKYTYIWEVNGRSYWAFLFNVDKVSLSGFRWLGRNWVYFGINLKRIDSFVCYRSTHEDIGENSRSLKQDDISLLISKKEYFLNGTREVYTQTLASLDIPEVKEDFITQTIGYIDDNKVNSEVPCVKARNINYRINLEVTYPSNFDKDLKNKINEFANEATTDAYITISSTRSAEIYSTPLEIFNSSLELIPTTLKTFSNSFNSNLKLLNLSADNYRSITYSIRDEKILDNWKPYFYNYSLF</sequence>
<organism evidence="2 3">
    <name type="scientific">Clostridium vincentii</name>
    <dbReference type="NCBI Taxonomy" id="52704"/>
    <lineage>
        <taxon>Bacteria</taxon>
        <taxon>Bacillati</taxon>
        <taxon>Bacillota</taxon>
        <taxon>Clostridia</taxon>
        <taxon>Eubacteriales</taxon>
        <taxon>Clostridiaceae</taxon>
        <taxon>Clostridium</taxon>
    </lineage>
</organism>
<name>A0A2T0B8I0_9CLOT</name>
<dbReference type="Proteomes" id="UP000239471">
    <property type="component" value="Unassembled WGS sequence"/>
</dbReference>
<keyword evidence="3" id="KW-1185">Reference proteome</keyword>
<accession>A0A2T0B8I0</accession>
<evidence type="ECO:0000313" key="3">
    <source>
        <dbReference type="Proteomes" id="UP000239471"/>
    </source>
</evidence>
<comment type="caution">
    <text evidence="2">The sequence shown here is derived from an EMBL/GenBank/DDBJ whole genome shotgun (WGS) entry which is preliminary data.</text>
</comment>
<protein>
    <submittedName>
        <fullName evidence="2">Uncharacterized protein</fullName>
    </submittedName>
</protein>
<dbReference type="AlphaFoldDB" id="A0A2T0B8I0"/>
<dbReference type="OrthoDB" id="2068061at2"/>
<proteinExistence type="predicted"/>
<dbReference type="RefSeq" id="WP_106060986.1">
    <property type="nucleotide sequence ID" value="NZ_PVXQ01000048.1"/>
</dbReference>
<reference evidence="2 3" key="1">
    <citation type="submission" date="2018-03" db="EMBL/GenBank/DDBJ databases">
        <title>Genome sequence of Clostridium vincentii DSM 10228.</title>
        <authorList>
            <person name="Poehlein A."/>
            <person name="Daniel R."/>
        </authorList>
    </citation>
    <scope>NUCLEOTIDE SEQUENCE [LARGE SCALE GENOMIC DNA]</scope>
    <source>
        <strain evidence="2 3">DSM 10228</strain>
    </source>
</reference>
<feature type="compositionally biased region" description="Pro residues" evidence="1">
    <location>
        <begin position="80"/>
        <end position="90"/>
    </location>
</feature>
<evidence type="ECO:0000313" key="2">
    <source>
        <dbReference type="EMBL" id="PRR80199.1"/>
    </source>
</evidence>
<evidence type="ECO:0000256" key="1">
    <source>
        <dbReference type="SAM" id="MobiDB-lite"/>
    </source>
</evidence>